<dbReference type="InterPro" id="IPR004360">
    <property type="entry name" value="Glyas_Fos-R_dOase_dom"/>
</dbReference>
<dbReference type="SUPFAM" id="SSF54593">
    <property type="entry name" value="Glyoxalase/Bleomycin resistance protein/Dihydroxybiphenyl dioxygenase"/>
    <property type="match status" value="1"/>
</dbReference>
<dbReference type="Gene3D" id="3.10.180.10">
    <property type="entry name" value="2,3-Dihydroxybiphenyl 1,2-Dioxygenase, domain 1"/>
    <property type="match status" value="1"/>
</dbReference>
<dbReference type="Proteomes" id="UP000219331">
    <property type="component" value="Unassembled WGS sequence"/>
</dbReference>
<gene>
    <name evidence="2" type="ORF">SAMN05421512_106240</name>
</gene>
<proteinExistence type="predicted"/>
<dbReference type="PROSITE" id="PS51819">
    <property type="entry name" value="VOC"/>
    <property type="match status" value="1"/>
</dbReference>
<sequence>MTVRRIVANIAVTDTGPSTAFYRDILDLEPVMDHGWIVTLAAAGASPARPQIGIATQGGSGTPVPDLSIEVDELDTVIARIERAGLRPEYGPVSEPWGVRRLFLRDPNGRLLNILEHAGEE</sequence>
<dbReference type="OrthoDB" id="9798201at2"/>
<dbReference type="InterPro" id="IPR037523">
    <property type="entry name" value="VOC_core"/>
</dbReference>
<evidence type="ECO:0000259" key="1">
    <source>
        <dbReference type="PROSITE" id="PS51819"/>
    </source>
</evidence>
<evidence type="ECO:0000313" key="3">
    <source>
        <dbReference type="Proteomes" id="UP000219331"/>
    </source>
</evidence>
<reference evidence="2 3" key="1">
    <citation type="submission" date="2017-08" db="EMBL/GenBank/DDBJ databases">
        <authorList>
            <person name="de Groot N.N."/>
        </authorList>
    </citation>
    <scope>NUCLEOTIDE SEQUENCE [LARGE SCALE GENOMIC DNA]</scope>
    <source>
        <strain evidence="2 3">USBA 352</strain>
    </source>
</reference>
<dbReference type="Pfam" id="PF00903">
    <property type="entry name" value="Glyoxalase"/>
    <property type="match status" value="1"/>
</dbReference>
<dbReference type="AlphaFoldDB" id="A0A285SRV9"/>
<protein>
    <recommendedName>
        <fullName evidence="1">VOC domain-containing protein</fullName>
    </recommendedName>
</protein>
<name>A0A285SRV9_9HYPH</name>
<accession>A0A285SRV9</accession>
<dbReference type="InterPro" id="IPR029068">
    <property type="entry name" value="Glyas_Bleomycin-R_OHBP_Dase"/>
</dbReference>
<evidence type="ECO:0000313" key="2">
    <source>
        <dbReference type="EMBL" id="SOC10418.1"/>
    </source>
</evidence>
<feature type="domain" description="VOC" evidence="1">
    <location>
        <begin position="2"/>
        <end position="117"/>
    </location>
</feature>
<dbReference type="STRING" id="538381.GCA_001696535_02765"/>
<dbReference type="RefSeq" id="WP_097175164.1">
    <property type="nucleotide sequence ID" value="NZ_OBML01000006.1"/>
</dbReference>
<organism evidence="2 3">
    <name type="scientific">Stappia indica</name>
    <dbReference type="NCBI Taxonomy" id="538381"/>
    <lineage>
        <taxon>Bacteria</taxon>
        <taxon>Pseudomonadati</taxon>
        <taxon>Pseudomonadota</taxon>
        <taxon>Alphaproteobacteria</taxon>
        <taxon>Hyphomicrobiales</taxon>
        <taxon>Stappiaceae</taxon>
        <taxon>Stappia</taxon>
    </lineage>
</organism>
<dbReference type="EMBL" id="OBML01000006">
    <property type="protein sequence ID" value="SOC10418.1"/>
    <property type="molecule type" value="Genomic_DNA"/>
</dbReference>
<keyword evidence="3" id="KW-1185">Reference proteome</keyword>